<keyword evidence="1" id="KW-1185">Reference proteome</keyword>
<dbReference type="Proteomes" id="UP000887563">
    <property type="component" value="Unplaced"/>
</dbReference>
<sequence length="63" mass="7106">MEDPSKQPIIGLSFEEARSNIDISGINRYNPTQVAQLEYVVQLMISAICPASWTFTTITLYCH</sequence>
<reference evidence="2" key="1">
    <citation type="submission" date="2022-11" db="UniProtKB">
        <authorList>
            <consortium name="WormBaseParasite"/>
        </authorList>
    </citation>
    <scope>IDENTIFICATION</scope>
</reference>
<accession>A0A914N3N9</accession>
<dbReference type="AlphaFoldDB" id="A0A914N3N9"/>
<evidence type="ECO:0000313" key="1">
    <source>
        <dbReference type="Proteomes" id="UP000887563"/>
    </source>
</evidence>
<proteinExistence type="predicted"/>
<organism evidence="1 2">
    <name type="scientific">Meloidogyne incognita</name>
    <name type="common">Southern root-knot nematode worm</name>
    <name type="synonym">Oxyuris incognita</name>
    <dbReference type="NCBI Taxonomy" id="6306"/>
    <lineage>
        <taxon>Eukaryota</taxon>
        <taxon>Metazoa</taxon>
        <taxon>Ecdysozoa</taxon>
        <taxon>Nematoda</taxon>
        <taxon>Chromadorea</taxon>
        <taxon>Rhabditida</taxon>
        <taxon>Tylenchina</taxon>
        <taxon>Tylenchomorpha</taxon>
        <taxon>Tylenchoidea</taxon>
        <taxon>Meloidogynidae</taxon>
        <taxon>Meloidogyninae</taxon>
        <taxon>Meloidogyne</taxon>
        <taxon>Meloidogyne incognita group</taxon>
    </lineage>
</organism>
<dbReference type="WBParaSite" id="Minc3s03796g34837">
    <property type="protein sequence ID" value="Minc3s03796g34837"/>
    <property type="gene ID" value="Minc3s03796g34837"/>
</dbReference>
<name>A0A914N3N9_MELIC</name>
<evidence type="ECO:0000313" key="2">
    <source>
        <dbReference type="WBParaSite" id="Minc3s03796g34837"/>
    </source>
</evidence>
<protein>
    <submittedName>
        <fullName evidence="2">Uncharacterized protein</fullName>
    </submittedName>
</protein>